<keyword evidence="15" id="KW-1185">Reference proteome</keyword>
<dbReference type="EMBL" id="CP092864">
    <property type="protein sequence ID" value="UYV62414.1"/>
    <property type="molecule type" value="Genomic_DNA"/>
</dbReference>
<evidence type="ECO:0000256" key="5">
    <source>
        <dbReference type="ARBA" id="ARBA00022692"/>
    </source>
</evidence>
<evidence type="ECO:0000256" key="3">
    <source>
        <dbReference type="ARBA" id="ARBA00022448"/>
    </source>
</evidence>
<gene>
    <name evidence="14" type="ORF">LAZ67_2000474</name>
</gene>
<comment type="similarity">
    <text evidence="2 13">Belongs to the mitochondrial carrier (TC 2.A.29) family.</text>
</comment>
<dbReference type="Proteomes" id="UP001235939">
    <property type="component" value="Chromosome 02"/>
</dbReference>
<dbReference type="PANTHER" id="PTHR45758">
    <property type="entry name" value="MITOFERRIN-1-RELATED"/>
    <property type="match status" value="1"/>
</dbReference>
<keyword evidence="5 12" id="KW-0812">Transmembrane</keyword>
<evidence type="ECO:0000256" key="8">
    <source>
        <dbReference type="ARBA" id="ARBA00023004"/>
    </source>
</evidence>
<keyword evidence="8" id="KW-0408">Iron</keyword>
<evidence type="ECO:0000256" key="1">
    <source>
        <dbReference type="ARBA" id="ARBA00004448"/>
    </source>
</evidence>
<evidence type="ECO:0000313" key="14">
    <source>
        <dbReference type="EMBL" id="UYV62414.1"/>
    </source>
</evidence>
<keyword evidence="3 13" id="KW-0813">Transport</keyword>
<evidence type="ECO:0000256" key="12">
    <source>
        <dbReference type="PROSITE-ProRule" id="PRU00282"/>
    </source>
</evidence>
<name>A0ABY6K0G1_9ARAC</name>
<evidence type="ECO:0000256" key="7">
    <source>
        <dbReference type="ARBA" id="ARBA00022989"/>
    </source>
</evidence>
<feature type="repeat" description="Solcar" evidence="12">
    <location>
        <begin position="56"/>
        <end position="133"/>
    </location>
</feature>
<organism evidence="14 15">
    <name type="scientific">Cordylochernes scorpioides</name>
    <dbReference type="NCBI Taxonomy" id="51811"/>
    <lineage>
        <taxon>Eukaryota</taxon>
        <taxon>Metazoa</taxon>
        <taxon>Ecdysozoa</taxon>
        <taxon>Arthropoda</taxon>
        <taxon>Chelicerata</taxon>
        <taxon>Arachnida</taxon>
        <taxon>Pseudoscorpiones</taxon>
        <taxon>Cheliferoidea</taxon>
        <taxon>Chernetidae</taxon>
        <taxon>Cordylochernes</taxon>
    </lineage>
</organism>
<dbReference type="Pfam" id="PF00153">
    <property type="entry name" value="Mito_carr"/>
    <property type="match status" value="3"/>
</dbReference>
<comment type="subcellular location">
    <subcellularLocation>
        <location evidence="1">Mitochondrion inner membrane</location>
        <topology evidence="1">Multi-pass membrane protein</topology>
    </subcellularLocation>
</comment>
<evidence type="ECO:0000256" key="11">
    <source>
        <dbReference type="ARBA" id="ARBA00023136"/>
    </source>
</evidence>
<sequence length="242" mass="27473">MQSLQPVPGSQYRSVHEALYKMVRHEGVLRPLKGINAMVAGAGPAHALYFSCYEKMKRVLSGTEHGHNNPLAHVIKQRLQVYNTPYKGVLDCFWRVLNTEGPRAFFRSYTTQMTMNIPFQSIHFMSYEFMQNQTNPERLFNPKAHIVSGAIAGAFAAAITTPLDVCKTLLNTQEQRTLTMANRPNINGLVTAFTTIYRIGGVSGYFRGLQARVMYQMPATAISWAVYEFFKHFFQHKNDPND</sequence>
<reference evidence="14 15" key="1">
    <citation type="submission" date="2022-01" db="EMBL/GenBank/DDBJ databases">
        <title>A chromosomal length assembly of Cordylochernes scorpioides.</title>
        <authorList>
            <person name="Zeh D."/>
            <person name="Zeh J."/>
        </authorList>
    </citation>
    <scope>NUCLEOTIDE SEQUENCE [LARGE SCALE GENOMIC DNA]</scope>
    <source>
        <strain evidence="14">IN4F17</strain>
        <tissue evidence="14">Whole Body</tissue>
    </source>
</reference>
<keyword evidence="10" id="KW-0496">Mitochondrion</keyword>
<evidence type="ECO:0000256" key="4">
    <source>
        <dbReference type="ARBA" id="ARBA00022496"/>
    </source>
</evidence>
<dbReference type="InterPro" id="IPR018108">
    <property type="entry name" value="MCP_transmembrane"/>
</dbReference>
<keyword evidence="9" id="KW-0406">Ion transport</keyword>
<keyword evidence="7" id="KW-1133">Transmembrane helix</keyword>
<dbReference type="PROSITE" id="PS50920">
    <property type="entry name" value="SOLCAR"/>
    <property type="match status" value="2"/>
</dbReference>
<protein>
    <submittedName>
        <fullName evidence="14">SLC25A37</fullName>
    </submittedName>
</protein>
<accession>A0ABY6K0G1</accession>
<dbReference type="SUPFAM" id="SSF103506">
    <property type="entry name" value="Mitochondrial carrier"/>
    <property type="match status" value="1"/>
</dbReference>
<keyword evidence="6" id="KW-0999">Mitochondrion inner membrane</keyword>
<evidence type="ECO:0000256" key="10">
    <source>
        <dbReference type="ARBA" id="ARBA00023128"/>
    </source>
</evidence>
<feature type="repeat" description="Solcar" evidence="12">
    <location>
        <begin position="140"/>
        <end position="233"/>
    </location>
</feature>
<evidence type="ECO:0000313" key="15">
    <source>
        <dbReference type="Proteomes" id="UP001235939"/>
    </source>
</evidence>
<dbReference type="PANTHER" id="PTHR45758:SF20">
    <property type="entry name" value="MITOFERRIN-2"/>
    <property type="match status" value="1"/>
</dbReference>
<dbReference type="Gene3D" id="1.50.40.10">
    <property type="entry name" value="Mitochondrial carrier domain"/>
    <property type="match status" value="2"/>
</dbReference>
<evidence type="ECO:0000256" key="2">
    <source>
        <dbReference type="ARBA" id="ARBA00006375"/>
    </source>
</evidence>
<evidence type="ECO:0000256" key="9">
    <source>
        <dbReference type="ARBA" id="ARBA00023065"/>
    </source>
</evidence>
<keyword evidence="4" id="KW-0410">Iron transport</keyword>
<evidence type="ECO:0000256" key="13">
    <source>
        <dbReference type="RuleBase" id="RU000488"/>
    </source>
</evidence>
<evidence type="ECO:0000256" key="6">
    <source>
        <dbReference type="ARBA" id="ARBA00022792"/>
    </source>
</evidence>
<dbReference type="InterPro" id="IPR023395">
    <property type="entry name" value="MCP_dom_sf"/>
</dbReference>
<keyword evidence="11 12" id="KW-0472">Membrane</keyword>
<proteinExistence type="inferred from homology"/>